<dbReference type="AlphaFoldDB" id="A0A7T5UQG7"/>
<dbReference type="NCBIfam" id="TIGR00670">
    <property type="entry name" value="asp_carb_tr"/>
    <property type="match status" value="1"/>
</dbReference>
<dbReference type="PRINTS" id="PR00100">
    <property type="entry name" value="AOTCASE"/>
</dbReference>
<evidence type="ECO:0000256" key="5">
    <source>
        <dbReference type="ARBA" id="ARBA00043884"/>
    </source>
</evidence>
<feature type="binding site" evidence="7">
    <location>
        <position position="110"/>
    </location>
    <ligand>
        <name>carbamoyl phosphate</name>
        <dbReference type="ChEBI" id="CHEBI:58228"/>
    </ligand>
</feature>
<dbReference type="GO" id="GO:0016597">
    <property type="term" value="F:amino acid binding"/>
    <property type="evidence" value="ECO:0007669"/>
    <property type="project" value="InterPro"/>
</dbReference>
<feature type="domain" description="Aspartate/ornithine carbamoyltransferase carbamoyl-P binding" evidence="9">
    <location>
        <begin position="7"/>
        <end position="150"/>
    </location>
</feature>
<dbReference type="InterPro" id="IPR006132">
    <property type="entry name" value="Asp/Orn_carbamoyltranf_P-bd"/>
</dbReference>
<proteinExistence type="inferred from homology"/>
<gene>
    <name evidence="7 10" type="primary">pyrB</name>
    <name evidence="10" type="ORF">HYW89_03740</name>
</gene>
<dbReference type="UniPathway" id="UPA00070">
    <property type="reaction ID" value="UER00116"/>
</dbReference>
<dbReference type="InterPro" id="IPR006130">
    <property type="entry name" value="Asp/Orn_carbamoylTrfase"/>
</dbReference>
<dbReference type="PRINTS" id="PR00101">
    <property type="entry name" value="ATCASE"/>
</dbReference>
<dbReference type="GO" id="GO:0004070">
    <property type="term" value="F:aspartate carbamoyltransferase activity"/>
    <property type="evidence" value="ECO:0007669"/>
    <property type="project" value="UniProtKB-UniRule"/>
</dbReference>
<dbReference type="GO" id="GO:0006207">
    <property type="term" value="P:'de novo' pyrimidine nucleobase biosynthetic process"/>
    <property type="evidence" value="ECO:0007669"/>
    <property type="project" value="InterPro"/>
</dbReference>
<dbReference type="GO" id="GO:0006520">
    <property type="term" value="P:amino acid metabolic process"/>
    <property type="evidence" value="ECO:0007669"/>
    <property type="project" value="InterPro"/>
</dbReference>
<sequence>MAHHQLKHVLSTKQFLNKRLLANLFRTADELARKDKTGRLHKILTGKILASVFYEPSTRTRFSFEAAMLKLGGTVITTESASHFSSVIKGESLPDTIKIISGYVDVIVLRHHEEGSAQIAAEASSVPIINAGDGSGEHPTQALLDLYTLKKELGRTDKLKIALIGDLLYGRTIHSLLNLLMLYKNTKIYLVSPPQLRLPAKYKSQLKQNGIYFEETSDLYKNLDEMDVLYVTRIQKERFGNLRQYEKLKGSYVINKVALKRLKRHAIIMHPLPRVKEVAAEVDDDPRAAYFRQARNGLYIRMALLDLIIKK</sequence>
<comment type="subunit">
    <text evidence="7">Heterododecamer (2C3:3R2) of six catalytic PyrB chains organized as two trimers (C3), and six regulatory PyrI chains organized as three dimers (R2).</text>
</comment>
<dbReference type="PROSITE" id="PS00097">
    <property type="entry name" value="CARBAMOYLTRANSFERASE"/>
    <property type="match status" value="1"/>
</dbReference>
<evidence type="ECO:0000256" key="7">
    <source>
        <dbReference type="HAMAP-Rule" id="MF_00001"/>
    </source>
</evidence>
<dbReference type="PANTHER" id="PTHR45753">
    <property type="entry name" value="ORNITHINE CARBAMOYLTRANSFERASE, MITOCHONDRIAL"/>
    <property type="match status" value="1"/>
</dbReference>
<evidence type="ECO:0000256" key="1">
    <source>
        <dbReference type="ARBA" id="ARBA00004852"/>
    </source>
</evidence>
<feature type="binding site" evidence="7">
    <location>
        <position position="59"/>
    </location>
    <ligand>
        <name>carbamoyl phosphate</name>
        <dbReference type="ChEBI" id="CHEBI:58228"/>
    </ligand>
</feature>
<evidence type="ECO:0000256" key="2">
    <source>
        <dbReference type="ARBA" id="ARBA00008896"/>
    </source>
</evidence>
<dbReference type="NCBIfam" id="NF002032">
    <property type="entry name" value="PRK00856.1"/>
    <property type="match status" value="1"/>
</dbReference>
<name>A0A7T5UQG7_9BACT</name>
<dbReference type="Pfam" id="PF00185">
    <property type="entry name" value="OTCace"/>
    <property type="match status" value="1"/>
</dbReference>
<feature type="binding site" evidence="7">
    <location>
        <position position="273"/>
    </location>
    <ligand>
        <name>carbamoyl phosphate</name>
        <dbReference type="ChEBI" id="CHEBI:58228"/>
    </ligand>
</feature>
<feature type="binding site" evidence="7">
    <location>
        <position position="272"/>
    </location>
    <ligand>
        <name>carbamoyl phosphate</name>
        <dbReference type="ChEBI" id="CHEBI:58228"/>
    </ligand>
</feature>
<feature type="binding site" evidence="7">
    <location>
        <position position="138"/>
    </location>
    <ligand>
        <name>carbamoyl phosphate</name>
        <dbReference type="ChEBI" id="CHEBI:58228"/>
    </ligand>
</feature>
<reference evidence="10 11" key="1">
    <citation type="submission" date="2020-07" db="EMBL/GenBank/DDBJ databases">
        <title>Huge and variable diversity of episymbiotic CPR bacteria and DPANN archaea in groundwater ecosystems.</title>
        <authorList>
            <person name="He C.Y."/>
            <person name="Keren R."/>
            <person name="Whittaker M."/>
            <person name="Farag I.F."/>
            <person name="Doudna J."/>
            <person name="Cate J.H.D."/>
            <person name="Banfield J.F."/>
        </authorList>
    </citation>
    <scope>NUCLEOTIDE SEQUENCE [LARGE SCALE GENOMIC DNA]</scope>
    <source>
        <strain evidence="10">NC_groundwater_541_Ag_S-0.1um_46_50</strain>
    </source>
</reference>
<dbReference type="EC" id="2.1.3.2" evidence="7"/>
<evidence type="ECO:0000313" key="11">
    <source>
        <dbReference type="Proteomes" id="UP000595618"/>
    </source>
</evidence>
<dbReference type="PANTHER" id="PTHR45753:SF6">
    <property type="entry name" value="ASPARTATE CARBAMOYLTRANSFERASE"/>
    <property type="match status" value="1"/>
</dbReference>
<dbReference type="Gene3D" id="3.40.50.1370">
    <property type="entry name" value="Aspartate/ornithine carbamoyltransferase"/>
    <property type="match status" value="2"/>
</dbReference>
<keyword evidence="4 7" id="KW-0665">Pyrimidine biosynthesis</keyword>
<feature type="binding site" evidence="7">
    <location>
        <position position="141"/>
    </location>
    <ligand>
        <name>carbamoyl phosphate</name>
        <dbReference type="ChEBI" id="CHEBI:58228"/>
    </ligand>
</feature>
<dbReference type="FunFam" id="3.40.50.1370:FF:000001">
    <property type="entry name" value="Aspartate carbamoyltransferase"/>
    <property type="match status" value="1"/>
</dbReference>
<feature type="binding site" evidence="7">
    <location>
        <position position="60"/>
    </location>
    <ligand>
        <name>carbamoyl phosphate</name>
        <dbReference type="ChEBI" id="CHEBI:58228"/>
    </ligand>
</feature>
<comment type="function">
    <text evidence="5 7">Catalyzes the condensation of carbamoyl phosphate and aspartate to form carbamoyl aspartate and inorganic phosphate, the committed step in the de novo pyrimidine nucleotide biosynthesis pathway.</text>
</comment>
<feature type="binding site" evidence="7">
    <location>
        <position position="89"/>
    </location>
    <ligand>
        <name>L-aspartate</name>
        <dbReference type="ChEBI" id="CHEBI:29991"/>
    </ligand>
</feature>
<dbReference type="InterPro" id="IPR006131">
    <property type="entry name" value="Asp_carbamoyltransf_Asp/Orn-bd"/>
</dbReference>
<evidence type="ECO:0000259" key="9">
    <source>
        <dbReference type="Pfam" id="PF02729"/>
    </source>
</evidence>
<dbReference type="EMBL" id="CP066690">
    <property type="protein sequence ID" value="QQG45085.1"/>
    <property type="molecule type" value="Genomic_DNA"/>
</dbReference>
<feature type="binding site" evidence="7">
    <location>
        <position position="233"/>
    </location>
    <ligand>
        <name>L-aspartate</name>
        <dbReference type="ChEBI" id="CHEBI:29991"/>
    </ligand>
</feature>
<comment type="pathway">
    <text evidence="1 7">Pyrimidine metabolism; UMP biosynthesis via de novo pathway; (S)-dihydroorotate from bicarbonate: step 2/3.</text>
</comment>
<organism evidence="10 11">
    <name type="scientific">Candidatus Sungiibacteriota bacterium</name>
    <dbReference type="NCBI Taxonomy" id="2750080"/>
    <lineage>
        <taxon>Bacteria</taxon>
        <taxon>Candidatus Sungiibacteriota</taxon>
    </lineage>
</organism>
<dbReference type="Pfam" id="PF02729">
    <property type="entry name" value="OTCace_N"/>
    <property type="match status" value="1"/>
</dbReference>
<comment type="catalytic activity">
    <reaction evidence="6 7">
        <text>carbamoyl phosphate + L-aspartate = N-carbamoyl-L-aspartate + phosphate + H(+)</text>
        <dbReference type="Rhea" id="RHEA:20013"/>
        <dbReference type="ChEBI" id="CHEBI:15378"/>
        <dbReference type="ChEBI" id="CHEBI:29991"/>
        <dbReference type="ChEBI" id="CHEBI:32814"/>
        <dbReference type="ChEBI" id="CHEBI:43474"/>
        <dbReference type="ChEBI" id="CHEBI:58228"/>
        <dbReference type="EC" id="2.1.3.2"/>
    </reaction>
</comment>
<dbReference type="InterPro" id="IPR036901">
    <property type="entry name" value="Asp/Orn_carbamoylTrfase_sf"/>
</dbReference>
<dbReference type="Proteomes" id="UP000595618">
    <property type="component" value="Chromosome"/>
</dbReference>
<evidence type="ECO:0000256" key="4">
    <source>
        <dbReference type="ARBA" id="ARBA00022975"/>
    </source>
</evidence>
<dbReference type="GO" id="GO:0044205">
    <property type="term" value="P:'de novo' UMP biosynthetic process"/>
    <property type="evidence" value="ECO:0007669"/>
    <property type="project" value="UniProtKB-UniRule"/>
</dbReference>
<evidence type="ECO:0000256" key="6">
    <source>
        <dbReference type="ARBA" id="ARBA00048859"/>
    </source>
</evidence>
<evidence type="ECO:0000256" key="3">
    <source>
        <dbReference type="ARBA" id="ARBA00022679"/>
    </source>
</evidence>
<dbReference type="HAMAP" id="MF_00001">
    <property type="entry name" value="Asp_carb_tr"/>
    <property type="match status" value="1"/>
</dbReference>
<keyword evidence="3 7" id="KW-0808">Transferase</keyword>
<evidence type="ECO:0000313" key="10">
    <source>
        <dbReference type="EMBL" id="QQG45085.1"/>
    </source>
</evidence>
<feature type="domain" description="Aspartate/ornithine carbamoyltransferase Asp/Orn-binding" evidence="8">
    <location>
        <begin position="158"/>
        <end position="307"/>
    </location>
</feature>
<dbReference type="SUPFAM" id="SSF53671">
    <property type="entry name" value="Aspartate/ornithine carbamoyltransferase"/>
    <property type="match status" value="1"/>
</dbReference>
<comment type="similarity">
    <text evidence="2 7">Belongs to the aspartate/ornithine carbamoyltransferase superfamily. ATCase family.</text>
</comment>
<feature type="binding site" evidence="7">
    <location>
        <position position="171"/>
    </location>
    <ligand>
        <name>L-aspartate</name>
        <dbReference type="ChEBI" id="CHEBI:29991"/>
    </ligand>
</feature>
<dbReference type="FunFam" id="3.40.50.1370:FF:000002">
    <property type="entry name" value="Aspartate carbamoyltransferase 2"/>
    <property type="match status" value="1"/>
</dbReference>
<accession>A0A7T5UQG7</accession>
<dbReference type="InterPro" id="IPR002082">
    <property type="entry name" value="Asp_carbamoyltransf"/>
</dbReference>
<protein>
    <recommendedName>
        <fullName evidence="7">Aspartate carbamoyltransferase</fullName>
        <ecNumber evidence="7">2.1.3.2</ecNumber>
    </recommendedName>
    <alternativeName>
        <fullName evidence="7">Aspartate transcarbamylase</fullName>
        <shortName evidence="7">ATCase</shortName>
    </alternativeName>
</protein>
<evidence type="ECO:0000259" key="8">
    <source>
        <dbReference type="Pfam" id="PF00185"/>
    </source>
</evidence>